<dbReference type="GO" id="GO:0005975">
    <property type="term" value="P:carbohydrate metabolic process"/>
    <property type="evidence" value="ECO:0007669"/>
    <property type="project" value="InterPro"/>
</dbReference>
<dbReference type="HOGENOM" id="CLU_069316_0_0_7"/>
<keyword evidence="4" id="KW-1185">Reference proteome</keyword>
<dbReference type="PANTHER" id="PTHR11927:SF9">
    <property type="entry name" value="L-FUCOSYLTRANSFERASE"/>
    <property type="match status" value="1"/>
</dbReference>
<dbReference type="OrthoDB" id="9794601at2"/>
<name>C3XG96_9HELI</name>
<dbReference type="Pfam" id="PF01531">
    <property type="entry name" value="Glyco_transf_11"/>
    <property type="match status" value="1"/>
</dbReference>
<dbReference type="Proteomes" id="UP000005085">
    <property type="component" value="Unassembled WGS sequence"/>
</dbReference>
<dbReference type="CDD" id="cd11301">
    <property type="entry name" value="Fut1_Fut2_like"/>
    <property type="match status" value="1"/>
</dbReference>
<proteinExistence type="predicted"/>
<keyword evidence="1" id="KW-0328">Glycosyltransferase</keyword>
<dbReference type="GO" id="GO:0016020">
    <property type="term" value="C:membrane"/>
    <property type="evidence" value="ECO:0007669"/>
    <property type="project" value="InterPro"/>
</dbReference>
<comment type="caution">
    <text evidence="3">The sequence shown here is derived from an EMBL/GenBank/DDBJ whole genome shotgun (WGS) entry which is preliminary data.</text>
</comment>
<evidence type="ECO:0000256" key="1">
    <source>
        <dbReference type="ARBA" id="ARBA00022676"/>
    </source>
</evidence>
<evidence type="ECO:0008006" key="5">
    <source>
        <dbReference type="Google" id="ProtNLM"/>
    </source>
</evidence>
<evidence type="ECO:0000313" key="3">
    <source>
        <dbReference type="EMBL" id="EEO24035.2"/>
    </source>
</evidence>
<dbReference type="Gene3D" id="3.40.50.11350">
    <property type="match status" value="1"/>
</dbReference>
<keyword evidence="2" id="KW-0808">Transferase</keyword>
<organism evidence="3 4">
    <name type="scientific">Helicobacter bilis ATCC 43879</name>
    <dbReference type="NCBI Taxonomy" id="613026"/>
    <lineage>
        <taxon>Bacteria</taxon>
        <taxon>Pseudomonadati</taxon>
        <taxon>Campylobacterota</taxon>
        <taxon>Epsilonproteobacteria</taxon>
        <taxon>Campylobacterales</taxon>
        <taxon>Helicobacteraceae</taxon>
        <taxon>Helicobacter</taxon>
    </lineage>
</organism>
<dbReference type="PANTHER" id="PTHR11927">
    <property type="entry name" value="GALACTOSIDE 2-L-FUCOSYLTRANSFERASE"/>
    <property type="match status" value="1"/>
</dbReference>
<evidence type="ECO:0000256" key="2">
    <source>
        <dbReference type="ARBA" id="ARBA00022679"/>
    </source>
</evidence>
<reference evidence="3 4" key="1">
    <citation type="journal article" date="2014" name="Genome Announc.">
        <title>Draft genome sequences of six enterohepatic helicobacter species isolated from humans and one from rhesus macaques.</title>
        <authorList>
            <person name="Shen Z."/>
            <person name="Sheh A."/>
            <person name="Young S.K."/>
            <person name="Abouelliel A."/>
            <person name="Ward D.V."/>
            <person name="Earl A.M."/>
            <person name="Fox J.G."/>
        </authorList>
    </citation>
    <scope>NUCLEOTIDE SEQUENCE [LARGE SCALE GENOMIC DNA]</scope>
    <source>
        <strain evidence="3 4">ATCC 43879</strain>
    </source>
</reference>
<dbReference type="GO" id="GO:0008107">
    <property type="term" value="F:galactoside 2-alpha-L-fucosyltransferase activity"/>
    <property type="evidence" value="ECO:0007669"/>
    <property type="project" value="InterPro"/>
</dbReference>
<protein>
    <recommendedName>
        <fullName evidence="5">Alpha-1,2-fucosyltransferase</fullName>
    </recommendedName>
</protein>
<evidence type="ECO:0000313" key="4">
    <source>
        <dbReference type="Proteomes" id="UP000005085"/>
    </source>
</evidence>
<dbReference type="InterPro" id="IPR002516">
    <property type="entry name" value="Glyco_trans_11"/>
</dbReference>
<dbReference type="AlphaFoldDB" id="C3XG96"/>
<accession>C3XG96</accession>
<sequence>MEDNLIIVRVDGGIASQIGFVALGKAFEEKGYQVKYDLSWFETSGKGFYNTINGYDRIYDLTFDMPKAFPQLEMKIASEDEVKRYNKLYFIDDEKVITHKPPLYVGGYLGRHYDIYFARHFATYFSPKEIEQKDAPFYILLQEILNTQSCGIHIRRGDLSQNHIVYGEPTSLTYFERVIQLVAQMNSKSVFYLFSDDVAWVREHIAPLLKDKQFKICDINTPEQGYLDLYLLSRCKVIVASHGSLGAYAKILAPHNPLLIAPRVRNVFFEMENVMLVNWGAKLQITQPCNNVITPPPHCQNLTLRYRLFLYLYNRLRSKLLRKGVIQ</sequence>
<gene>
    <name evidence="3" type="ORF">HRAG_01092</name>
</gene>
<dbReference type="RefSeq" id="WP_020995676.1">
    <property type="nucleotide sequence ID" value="NZ_KI392038.1"/>
</dbReference>
<dbReference type="EMBL" id="ACDN02000031">
    <property type="protein sequence ID" value="EEO24035.2"/>
    <property type="molecule type" value="Genomic_DNA"/>
</dbReference>